<evidence type="ECO:0008006" key="4">
    <source>
        <dbReference type="Google" id="ProtNLM"/>
    </source>
</evidence>
<dbReference type="AlphaFoldDB" id="A0A9Q3VVY9"/>
<accession>A0A9Q3VVY9</accession>
<dbReference type="Proteomes" id="UP001108029">
    <property type="component" value="Unassembled WGS sequence"/>
</dbReference>
<dbReference type="EMBL" id="JAJSBI010000021">
    <property type="protein sequence ID" value="MCD9878378.1"/>
    <property type="molecule type" value="Genomic_DNA"/>
</dbReference>
<evidence type="ECO:0000256" key="1">
    <source>
        <dbReference type="SAM" id="SignalP"/>
    </source>
</evidence>
<organism evidence="2 3">
    <name type="scientific">Streptomyces guryensis</name>
    <dbReference type="NCBI Taxonomy" id="2886947"/>
    <lineage>
        <taxon>Bacteria</taxon>
        <taxon>Bacillati</taxon>
        <taxon>Actinomycetota</taxon>
        <taxon>Actinomycetes</taxon>
        <taxon>Kitasatosporales</taxon>
        <taxon>Streptomycetaceae</taxon>
        <taxon>Streptomyces</taxon>
    </lineage>
</organism>
<gene>
    <name evidence="2" type="ORF">LJ657_33155</name>
</gene>
<keyword evidence="1" id="KW-0732">Signal</keyword>
<feature type="signal peptide" evidence="1">
    <location>
        <begin position="1"/>
        <end position="28"/>
    </location>
</feature>
<name>A0A9Q3VVY9_9ACTN</name>
<proteinExistence type="predicted"/>
<feature type="chain" id="PRO_5040132729" description="Beta/Gamma crystallin" evidence="1">
    <location>
        <begin position="29"/>
        <end position="149"/>
    </location>
</feature>
<protein>
    <recommendedName>
        <fullName evidence="4">Beta/Gamma crystallin</fullName>
    </recommendedName>
</protein>
<dbReference type="RefSeq" id="WP_232652600.1">
    <property type="nucleotide sequence ID" value="NZ_JAJSBI010000021.1"/>
</dbReference>
<comment type="caution">
    <text evidence="2">The sequence shown here is derived from an EMBL/GenBank/DDBJ whole genome shotgun (WGS) entry which is preliminary data.</text>
</comment>
<reference evidence="2" key="1">
    <citation type="submission" date="2021-12" db="EMBL/GenBank/DDBJ databases">
        <authorList>
            <person name="Lee J.-H."/>
            <person name="Kim S.-B."/>
        </authorList>
    </citation>
    <scope>NUCLEOTIDE SEQUENCE</scope>
    <source>
        <strain evidence="2">NR30</strain>
    </source>
</reference>
<evidence type="ECO:0000313" key="3">
    <source>
        <dbReference type="Proteomes" id="UP001108029"/>
    </source>
</evidence>
<sequence>MNTRKRATLYAAAAALAGGLAVVAPAQAATAAHPTAGPTVRQSTAVHPDGFEPGSVVTRGDCKVWMNTKKINGHWFAQGLVHSWNQGHCVMMLQRQHGGAWERITWYHFVRYNNQDHTGYYWDDRGYKARVCLQNIDWNDSTWHCSQGI</sequence>
<evidence type="ECO:0000313" key="2">
    <source>
        <dbReference type="EMBL" id="MCD9878378.1"/>
    </source>
</evidence>
<keyword evidence="3" id="KW-1185">Reference proteome</keyword>